<feature type="transmembrane region" description="Helical" evidence="8">
    <location>
        <begin position="68"/>
        <end position="90"/>
    </location>
</feature>
<comment type="similarity">
    <text evidence="2">Belongs to the inorganic phosphate transporter (PiT) (TC 2.A.20) family.</text>
</comment>
<comment type="subcellular location">
    <subcellularLocation>
        <location evidence="1">Membrane</location>
        <topology evidence="1">Multi-pass membrane protein</topology>
    </subcellularLocation>
</comment>
<evidence type="ECO:0000256" key="5">
    <source>
        <dbReference type="ARBA" id="ARBA00022692"/>
    </source>
</evidence>
<organism evidence="9 10">
    <name type="scientific">Ancylostoma ceylanicum</name>
    <dbReference type="NCBI Taxonomy" id="53326"/>
    <lineage>
        <taxon>Eukaryota</taxon>
        <taxon>Metazoa</taxon>
        <taxon>Ecdysozoa</taxon>
        <taxon>Nematoda</taxon>
        <taxon>Chromadorea</taxon>
        <taxon>Rhabditida</taxon>
        <taxon>Rhabditina</taxon>
        <taxon>Rhabditomorpha</taxon>
        <taxon>Strongyloidea</taxon>
        <taxon>Ancylostomatidae</taxon>
        <taxon>Ancylostomatinae</taxon>
        <taxon>Ancylostoma</taxon>
    </lineage>
</organism>
<keyword evidence="4" id="KW-0592">Phosphate transport</keyword>
<evidence type="ECO:0000256" key="2">
    <source>
        <dbReference type="ARBA" id="ARBA00009916"/>
    </source>
</evidence>
<keyword evidence="3" id="KW-0813">Transport</keyword>
<evidence type="ECO:0000256" key="4">
    <source>
        <dbReference type="ARBA" id="ARBA00022592"/>
    </source>
</evidence>
<dbReference type="AlphaFoldDB" id="A0A0D6LLL0"/>
<proteinExistence type="inferred from homology"/>
<gene>
    <name evidence="9" type="ORF">ANCCEY_07927</name>
</gene>
<keyword evidence="10" id="KW-1185">Reference proteome</keyword>
<evidence type="ECO:0000256" key="8">
    <source>
        <dbReference type="SAM" id="Phobius"/>
    </source>
</evidence>
<protein>
    <recommendedName>
        <fullName evidence="11">Phosphate transporter family protein</fullName>
    </recommendedName>
</protein>
<name>A0A0D6LLL0_9BILA</name>
<feature type="transmembrane region" description="Helical" evidence="8">
    <location>
        <begin position="36"/>
        <end position="56"/>
    </location>
</feature>
<dbReference type="Proteomes" id="UP000054495">
    <property type="component" value="Unassembled WGS sequence"/>
</dbReference>
<dbReference type="EMBL" id="KE125013">
    <property type="protein sequence ID" value="EPB72970.1"/>
    <property type="molecule type" value="Genomic_DNA"/>
</dbReference>
<evidence type="ECO:0000256" key="6">
    <source>
        <dbReference type="ARBA" id="ARBA00022989"/>
    </source>
</evidence>
<evidence type="ECO:0000313" key="10">
    <source>
        <dbReference type="Proteomes" id="UP000054495"/>
    </source>
</evidence>
<evidence type="ECO:0000313" key="9">
    <source>
        <dbReference type="EMBL" id="EPB72970.1"/>
    </source>
</evidence>
<dbReference type="PANTHER" id="PTHR11101">
    <property type="entry name" value="PHOSPHATE TRANSPORTER"/>
    <property type="match status" value="1"/>
</dbReference>
<keyword evidence="7 8" id="KW-0472">Membrane</keyword>
<dbReference type="PANTHER" id="PTHR11101:SF67">
    <property type="entry name" value="PHOSPHATE TRANSPORTER"/>
    <property type="match status" value="1"/>
</dbReference>
<keyword evidence="6 8" id="KW-1133">Transmembrane helix</keyword>
<sequence>MHLYLFNLIYGATSSITAMDSPSVLTTEAVMTTTEIFAHGSLLWIVVVGVLLAFFLGVRMGANDVSNAFGTSVGSGVLTIVQAYVLATIFEEKS</sequence>
<dbReference type="GO" id="GO:0016020">
    <property type="term" value="C:membrane"/>
    <property type="evidence" value="ECO:0007669"/>
    <property type="project" value="UniProtKB-SubCell"/>
</dbReference>
<evidence type="ECO:0000256" key="7">
    <source>
        <dbReference type="ARBA" id="ARBA00023136"/>
    </source>
</evidence>
<dbReference type="InterPro" id="IPR001204">
    <property type="entry name" value="Phos_transporter"/>
</dbReference>
<evidence type="ECO:0008006" key="11">
    <source>
        <dbReference type="Google" id="ProtNLM"/>
    </source>
</evidence>
<dbReference type="GO" id="GO:0035435">
    <property type="term" value="P:phosphate ion transmembrane transport"/>
    <property type="evidence" value="ECO:0007669"/>
    <property type="project" value="TreeGrafter"/>
</dbReference>
<evidence type="ECO:0000256" key="3">
    <source>
        <dbReference type="ARBA" id="ARBA00022448"/>
    </source>
</evidence>
<dbReference type="GO" id="GO:0005315">
    <property type="term" value="F:phosphate transmembrane transporter activity"/>
    <property type="evidence" value="ECO:0007669"/>
    <property type="project" value="InterPro"/>
</dbReference>
<evidence type="ECO:0000256" key="1">
    <source>
        <dbReference type="ARBA" id="ARBA00004141"/>
    </source>
</evidence>
<accession>A0A0D6LLL0</accession>
<keyword evidence="5 8" id="KW-0812">Transmembrane</keyword>
<reference evidence="9 10" key="1">
    <citation type="submission" date="2013-05" db="EMBL/GenBank/DDBJ databases">
        <title>Draft genome of the parasitic nematode Anyclostoma ceylanicum.</title>
        <authorList>
            <person name="Mitreva M."/>
        </authorList>
    </citation>
    <scope>NUCLEOTIDE SEQUENCE [LARGE SCALE GENOMIC DNA]</scope>
</reference>
<dbReference type="Pfam" id="PF01384">
    <property type="entry name" value="PHO4"/>
    <property type="match status" value="1"/>
</dbReference>